<protein>
    <recommendedName>
        <fullName evidence="4">Outer membrane protein beta-barrel domain-containing protein</fullName>
    </recommendedName>
</protein>
<keyword evidence="1" id="KW-0732">Signal</keyword>
<accession>A0A0W0ZW11</accession>
<dbReference type="Gene3D" id="2.40.160.20">
    <property type="match status" value="1"/>
</dbReference>
<evidence type="ECO:0000313" key="3">
    <source>
        <dbReference type="Proteomes" id="UP000054693"/>
    </source>
</evidence>
<feature type="chain" id="PRO_5006919122" description="Outer membrane protein beta-barrel domain-containing protein" evidence="1">
    <location>
        <begin position="28"/>
        <end position="279"/>
    </location>
</feature>
<dbReference type="RefSeq" id="WP_058520309.1">
    <property type="nucleotide sequence ID" value="NZ_CAAAIP010000001.1"/>
</dbReference>
<sequence>MDKLNRKLLSKVFHGCLLALSATIAYSGAMGPAAVEPAGKIYLGAFGGAGGLTSTNISQFGTAFLFEADGGPLAINAFGKSDSSSMGMVGGHIGFAWPNTIGMHIPVTPAIELEGYYMGGADIEGHDFSNDTTRIEEHDFLVHYPVKTGVFLVNAILNANNSLFGYFKPYAGVGIGSALVSISKASAVQLSPAEPGLNHYNADPNDKDVALAVQPKVGLRFDFSPNTSLFAEYRFLYLSETNYTFGSTMAPGHAATAPWLVKIDHQYYNMGTVGINFDV</sequence>
<comment type="caution">
    <text evidence="2">The sequence shown here is derived from an EMBL/GenBank/DDBJ whole genome shotgun (WGS) entry which is preliminary data.</text>
</comment>
<proteinExistence type="predicted"/>
<dbReference type="PATRIC" id="fig|40335.7.peg.1154"/>
<feature type="signal peptide" evidence="1">
    <location>
        <begin position="1"/>
        <end position="27"/>
    </location>
</feature>
<keyword evidence="3" id="KW-1185">Reference proteome</keyword>
<evidence type="ECO:0008006" key="4">
    <source>
        <dbReference type="Google" id="ProtNLM"/>
    </source>
</evidence>
<dbReference type="AlphaFoldDB" id="A0A0W0ZW11"/>
<dbReference type="EMBL" id="LNZA01000001">
    <property type="protein sequence ID" value="KTD73252.1"/>
    <property type="molecule type" value="Genomic_DNA"/>
</dbReference>
<gene>
    <name evidence="2" type="ORF">Ltuc_1099</name>
</gene>
<evidence type="ECO:0000313" key="2">
    <source>
        <dbReference type="EMBL" id="KTD73252.1"/>
    </source>
</evidence>
<evidence type="ECO:0000256" key="1">
    <source>
        <dbReference type="SAM" id="SignalP"/>
    </source>
</evidence>
<organism evidence="2 3">
    <name type="scientific">Legionella tucsonensis</name>
    <dbReference type="NCBI Taxonomy" id="40335"/>
    <lineage>
        <taxon>Bacteria</taxon>
        <taxon>Pseudomonadati</taxon>
        <taxon>Pseudomonadota</taxon>
        <taxon>Gammaproteobacteria</taxon>
        <taxon>Legionellales</taxon>
        <taxon>Legionellaceae</taxon>
        <taxon>Legionella</taxon>
    </lineage>
</organism>
<dbReference type="SUPFAM" id="SSF56925">
    <property type="entry name" value="OMPA-like"/>
    <property type="match status" value="1"/>
</dbReference>
<reference evidence="2 3" key="1">
    <citation type="submission" date="2015-11" db="EMBL/GenBank/DDBJ databases">
        <title>Genomic analysis of 38 Legionella species identifies large and diverse effector repertoires.</title>
        <authorList>
            <person name="Burstein D."/>
            <person name="Amaro F."/>
            <person name="Zusman T."/>
            <person name="Lifshitz Z."/>
            <person name="Cohen O."/>
            <person name="Gilbert J.A."/>
            <person name="Pupko T."/>
            <person name="Shuman H.A."/>
            <person name="Segal G."/>
        </authorList>
    </citation>
    <scope>NUCLEOTIDE SEQUENCE [LARGE SCALE GENOMIC DNA]</scope>
    <source>
        <strain evidence="2 3">ATCC 49180</strain>
    </source>
</reference>
<name>A0A0W0ZW11_9GAMM</name>
<dbReference type="InterPro" id="IPR011250">
    <property type="entry name" value="OMP/PagP_B-barrel"/>
</dbReference>
<dbReference type="Proteomes" id="UP000054693">
    <property type="component" value="Unassembled WGS sequence"/>
</dbReference>
<dbReference type="OrthoDB" id="5653863at2"/>